<dbReference type="EMBL" id="MFJK01000016">
    <property type="protein sequence ID" value="OGG17783.1"/>
    <property type="molecule type" value="Genomic_DNA"/>
</dbReference>
<feature type="compositionally biased region" description="Basic and acidic residues" evidence="1">
    <location>
        <begin position="274"/>
        <end position="296"/>
    </location>
</feature>
<evidence type="ECO:0000313" key="4">
    <source>
        <dbReference type="Proteomes" id="UP000177871"/>
    </source>
</evidence>
<protein>
    <submittedName>
        <fullName evidence="3">Uncharacterized protein</fullName>
    </submittedName>
</protein>
<keyword evidence="2" id="KW-1133">Transmembrane helix</keyword>
<evidence type="ECO:0000256" key="2">
    <source>
        <dbReference type="SAM" id="Phobius"/>
    </source>
</evidence>
<comment type="caution">
    <text evidence="3">The sequence shown here is derived from an EMBL/GenBank/DDBJ whole genome shotgun (WGS) entry which is preliminary data.</text>
</comment>
<dbReference type="AlphaFoldDB" id="A0A1F5ZZI9"/>
<dbReference type="STRING" id="1798381.A2721_02060"/>
<feature type="region of interest" description="Disordered" evidence="1">
    <location>
        <begin position="313"/>
        <end position="356"/>
    </location>
</feature>
<gene>
    <name evidence="3" type="ORF">A2721_02060</name>
</gene>
<keyword evidence="2" id="KW-0812">Transmembrane</keyword>
<reference evidence="3 4" key="1">
    <citation type="journal article" date="2016" name="Nat. Commun.">
        <title>Thousands of microbial genomes shed light on interconnected biogeochemical processes in an aquifer system.</title>
        <authorList>
            <person name="Anantharaman K."/>
            <person name="Brown C.T."/>
            <person name="Hug L.A."/>
            <person name="Sharon I."/>
            <person name="Castelle C.J."/>
            <person name="Probst A.J."/>
            <person name="Thomas B.C."/>
            <person name="Singh A."/>
            <person name="Wilkins M.J."/>
            <person name="Karaoz U."/>
            <person name="Brodie E.L."/>
            <person name="Williams K.H."/>
            <person name="Hubbard S.S."/>
            <person name="Banfield J.F."/>
        </authorList>
    </citation>
    <scope>NUCLEOTIDE SEQUENCE [LARGE SCALE GENOMIC DNA]</scope>
</reference>
<proteinExistence type="predicted"/>
<feature type="transmembrane region" description="Helical" evidence="2">
    <location>
        <begin position="391"/>
        <end position="413"/>
    </location>
</feature>
<organism evidence="3 4">
    <name type="scientific">Candidatus Gottesmanbacteria bacterium RIFCSPHIGHO2_01_FULL_47_48</name>
    <dbReference type="NCBI Taxonomy" id="1798381"/>
    <lineage>
        <taxon>Bacteria</taxon>
        <taxon>Candidatus Gottesmaniibacteriota</taxon>
    </lineage>
</organism>
<evidence type="ECO:0000313" key="3">
    <source>
        <dbReference type="EMBL" id="OGG17783.1"/>
    </source>
</evidence>
<evidence type="ECO:0000256" key="1">
    <source>
        <dbReference type="SAM" id="MobiDB-lite"/>
    </source>
</evidence>
<name>A0A1F5ZZI9_9BACT</name>
<keyword evidence="2" id="KW-0472">Membrane</keyword>
<dbReference type="Proteomes" id="UP000177871">
    <property type="component" value="Unassembled WGS sequence"/>
</dbReference>
<accession>A0A1F5ZZI9</accession>
<sequence>MDLSKVFSPILSKVGQGTPKEDYFLAVKISSSQVLATSWKVAEGKVAIGQIHSARIEGNDFDSLLKAADKVVSQAGSTGSVEINKVIFAVPESWVSEGKIAPAHLPNLRRICQQLDLTPLGYVVLSEALDSFFKEAEGAPLTAILVELDGRSSALTIYRAGKSLGTAPLLQNSDSPEAIVAALENALKQFTDLEALPARIIIYDGKSQLDALSQKITAHPWTGRLPFLHFPRVEILPSDFVIKAVAASGAVQMGASLNISELAVSSPKIVPPRPEIRPEESQQATRESEAELREVSAQEAGFALDADFSEVTLPVKSPPSPANGSAEFTPLPPPVIEKRPDQTTDQTSKKERRHPLNLVGATSFLTTIPKTLFRSLPQPSPPSSLKPPPKLIPLLGVTLLVLILGFAGIFYFLPKATVTLTLALKNFDHEMELAVQTNGSSSSDQKVITGEFLEVAEIGTKKGIASGRKTVGEKAKGNVTIYSVAGVKSFVAGTTITSPDGLKFTLDRDVSVASGDAITPATVSVGVTASNIGATHNLSSGTKFTVASLSSSDYLAKNDSAFSGGSSREATIVTKADQDRLSATLSAELSAKAQEDLQAKLAPAQTLLPTAITSEVSKKKFSKDVDAEAETLSLDMTMNFKGVIFSTGEAIGLFKQEFSSDIPDGYTLTPEESSLTVHQVTVDKKGAIKLDLGLSSKLAPHLNLEDAQSRVTGKSIKQAKASLSSLPGVSHIDVTITPRIFQKFIDATVLPWKKDNIQIEVITE</sequence>
<feature type="region of interest" description="Disordered" evidence="1">
    <location>
        <begin position="268"/>
        <end position="296"/>
    </location>
</feature>